<gene>
    <name evidence="3" type="ORF">ACCQ40_04920</name>
</gene>
<dbReference type="Pfam" id="PF18994">
    <property type="entry name" value="Prophage_tailD1"/>
    <property type="match status" value="1"/>
</dbReference>
<organism evidence="3 4">
    <name type="scientific">Anaerococcus cruorum</name>
    <dbReference type="NCBI Taxonomy" id="3115617"/>
    <lineage>
        <taxon>Bacteria</taxon>
        <taxon>Bacillati</taxon>
        <taxon>Bacillota</taxon>
        <taxon>Tissierellia</taxon>
        <taxon>Tissierellales</taxon>
        <taxon>Peptoniphilaceae</taxon>
        <taxon>Anaerococcus</taxon>
    </lineage>
</organism>
<evidence type="ECO:0000259" key="1">
    <source>
        <dbReference type="Pfam" id="PF06605"/>
    </source>
</evidence>
<evidence type="ECO:0000313" key="3">
    <source>
        <dbReference type="EMBL" id="MFO3716128.1"/>
    </source>
</evidence>
<name>A0ABW9MWE1_9FIRM</name>
<feature type="domain" description="Prophage endopeptidase tail N-terminal" evidence="2">
    <location>
        <begin position="10"/>
        <end position="67"/>
    </location>
</feature>
<dbReference type="Proteomes" id="UP001638015">
    <property type="component" value="Unassembled WGS sequence"/>
</dbReference>
<sequence length="766" mass="87536">MLIQDLKGNITPFDAYKDLLLEQEINKLDILSFSIPSKFKSAFKNEYIIKLDNQDYVIKNIEPYYNDYLIECKQDISDWYIFNDSLNFPYKPINDVLEGIKPNDWQIVILDDITQKRTITADHKMSSQVVEELKDKYGVEIRYDNRKKKLIVGFQIAEDNGAYFSEELNLKDKVIKTESFEFATRIIPEGMNGLMINQVNEGKEYLENKSYSPKTITYYWKDERYTNIQNLKDAAQAKLDILSKPFTSIELKVQDLSRAIGVANLKFELGDYVHHLDKDNKSIDLYRIIKLKRYDNDPLKTEIVLNNKPLDLVDDEKSLNNRIIELTSEMWEKTRVRFETTEDAIRGYVETQRRESEEAFKTYKAEREMTDRRIYEKISETTTYVDPVTGQTQPIVDKQLEIDKSLDGIKIELINQQETNDANIQANFQEIEDFIKKVLDSFDASLSSMQGDVLAYKQAFDIANGEVNSEITALRHEIDQSGDDIKNYIHSNYSTRNQTDALIEDKMGNIRQEIGKSEEGVKKYVEENYSTRTQTSTAIQSEVRTIKNDVDTAKSDASRAKSTADSAYSQALQTAGEVSVKVGKNDVYSIIQQLPSYVKIDAKNINMTGDVDVVGTFKTSSYGKRIELSGSQINFYNQGGEYIGRVSMEDYGRAVYIGGPYGLHTGINMGGNYERYYSQIINGSVANEIYGGLALNELQAMSVLTAGISIDKKMTNYGETILKGKTQFGEFITLTATSTGQQLQFKSDFFSKSFIIDFSSKTTFWA</sequence>
<comment type="caution">
    <text evidence="3">The sequence shown here is derived from an EMBL/GenBank/DDBJ whole genome shotgun (WGS) entry which is preliminary data.</text>
</comment>
<dbReference type="InterPro" id="IPR044051">
    <property type="entry name" value="Prophage_tail_N"/>
</dbReference>
<accession>A0ABW9MWE1</accession>
<dbReference type="RefSeq" id="WP_410032862.1">
    <property type="nucleotide sequence ID" value="NZ_JBGMEH010000006.1"/>
</dbReference>
<proteinExistence type="predicted"/>
<evidence type="ECO:0000259" key="2">
    <source>
        <dbReference type="Pfam" id="PF18994"/>
    </source>
</evidence>
<dbReference type="InterPro" id="IPR010572">
    <property type="entry name" value="Tail_dom"/>
</dbReference>
<keyword evidence="4" id="KW-1185">Reference proteome</keyword>
<dbReference type="Pfam" id="PF06605">
    <property type="entry name" value="Prophage_tail"/>
    <property type="match status" value="1"/>
</dbReference>
<dbReference type="EMBL" id="JBGMEH010000006">
    <property type="protein sequence ID" value="MFO3716128.1"/>
    <property type="molecule type" value="Genomic_DNA"/>
</dbReference>
<feature type="domain" description="Tail spike" evidence="1">
    <location>
        <begin position="89"/>
        <end position="315"/>
    </location>
</feature>
<protein>
    <submittedName>
        <fullName evidence="3">Phage tail protein</fullName>
    </submittedName>
</protein>
<reference evidence="3 4" key="1">
    <citation type="journal article" date="2025" name="Anaerobe">
        <title>Description of Anaerococcus kampingiae sp. nov., Anaerococcus groningensis sp. nov., Anaerococcus martiniensis sp. nov., and Anaerococcus cruorum sp. nov., isolated from human clinical specimens.</title>
        <authorList>
            <person name="Boiten K.E."/>
            <person name="Meijer J."/>
            <person name="van Wezel E.M."/>
            <person name="Veloo A.C.M."/>
        </authorList>
    </citation>
    <scope>NUCLEOTIDE SEQUENCE [LARGE SCALE GENOMIC DNA]</scope>
    <source>
        <strain evidence="3 4">ENR1039</strain>
    </source>
</reference>
<evidence type="ECO:0000313" key="4">
    <source>
        <dbReference type="Proteomes" id="UP001638015"/>
    </source>
</evidence>